<keyword evidence="2 7" id="KW-0813">Transport</keyword>
<dbReference type="EMBL" id="JAHQCW010000014">
    <property type="protein sequence ID" value="MBU9736896.1"/>
    <property type="molecule type" value="Genomic_DNA"/>
</dbReference>
<dbReference type="PANTHER" id="PTHR30151">
    <property type="entry name" value="ALKANE SULFONATE ABC TRANSPORTER-RELATED, MEMBRANE SUBUNIT"/>
    <property type="match status" value="1"/>
</dbReference>
<dbReference type="AlphaFoldDB" id="A0A949K4S0"/>
<evidence type="ECO:0000256" key="5">
    <source>
        <dbReference type="ARBA" id="ARBA00022989"/>
    </source>
</evidence>
<protein>
    <submittedName>
        <fullName evidence="9">ABC transporter permease</fullName>
    </submittedName>
</protein>
<feature type="domain" description="ABC transmembrane type-1" evidence="8">
    <location>
        <begin position="61"/>
        <end position="245"/>
    </location>
</feature>
<dbReference type="InterPro" id="IPR000515">
    <property type="entry name" value="MetI-like"/>
</dbReference>
<dbReference type="InterPro" id="IPR035906">
    <property type="entry name" value="MetI-like_sf"/>
</dbReference>
<dbReference type="GO" id="GO:0055085">
    <property type="term" value="P:transmembrane transport"/>
    <property type="evidence" value="ECO:0007669"/>
    <property type="project" value="InterPro"/>
</dbReference>
<evidence type="ECO:0000256" key="1">
    <source>
        <dbReference type="ARBA" id="ARBA00004651"/>
    </source>
</evidence>
<reference evidence="9" key="1">
    <citation type="submission" date="2021-06" db="EMBL/GenBank/DDBJ databases">
        <title>Description of novel taxa of the family Lachnospiraceae.</title>
        <authorList>
            <person name="Chaplin A.V."/>
            <person name="Sokolova S.R."/>
            <person name="Pikina A.P."/>
            <person name="Korzhanova M."/>
            <person name="Belova V."/>
            <person name="Korostin D."/>
            <person name="Efimov B.A."/>
        </authorList>
    </citation>
    <scope>NUCLEOTIDE SEQUENCE</scope>
    <source>
        <strain evidence="9">ASD5720</strain>
    </source>
</reference>
<comment type="similarity">
    <text evidence="7">Belongs to the binding-protein-dependent transport system permease family.</text>
</comment>
<dbReference type="SUPFAM" id="SSF161098">
    <property type="entry name" value="MetI-like"/>
    <property type="match status" value="1"/>
</dbReference>
<evidence type="ECO:0000256" key="7">
    <source>
        <dbReference type="RuleBase" id="RU363032"/>
    </source>
</evidence>
<name>A0A949K4S0_9FIRM</name>
<comment type="caution">
    <text evidence="9">The sequence shown here is derived from an EMBL/GenBank/DDBJ whole genome shotgun (WGS) entry which is preliminary data.</text>
</comment>
<comment type="subcellular location">
    <subcellularLocation>
        <location evidence="1 7">Cell membrane</location>
        <topology evidence="1 7">Multi-pass membrane protein</topology>
    </subcellularLocation>
</comment>
<gene>
    <name evidence="9" type="ORF">KTH89_10125</name>
</gene>
<feature type="transmembrane region" description="Helical" evidence="7">
    <location>
        <begin position="109"/>
        <end position="140"/>
    </location>
</feature>
<evidence type="ECO:0000256" key="6">
    <source>
        <dbReference type="ARBA" id="ARBA00023136"/>
    </source>
</evidence>
<evidence type="ECO:0000256" key="3">
    <source>
        <dbReference type="ARBA" id="ARBA00022475"/>
    </source>
</evidence>
<feature type="transmembrane region" description="Helical" evidence="7">
    <location>
        <begin position="186"/>
        <end position="202"/>
    </location>
</feature>
<evidence type="ECO:0000313" key="10">
    <source>
        <dbReference type="Proteomes" id="UP000712157"/>
    </source>
</evidence>
<organism evidence="9 10">
    <name type="scientific">Diplocloster agilis</name>
    <dbReference type="NCBI Taxonomy" id="2850323"/>
    <lineage>
        <taxon>Bacteria</taxon>
        <taxon>Bacillati</taxon>
        <taxon>Bacillota</taxon>
        <taxon>Clostridia</taxon>
        <taxon>Lachnospirales</taxon>
        <taxon>Lachnospiraceae</taxon>
        <taxon>Diplocloster</taxon>
    </lineage>
</organism>
<evidence type="ECO:0000259" key="8">
    <source>
        <dbReference type="PROSITE" id="PS50928"/>
    </source>
</evidence>
<dbReference type="PANTHER" id="PTHR30151:SF0">
    <property type="entry name" value="ABC TRANSPORTER PERMEASE PROTEIN MJ0413-RELATED"/>
    <property type="match status" value="1"/>
</dbReference>
<dbReference type="CDD" id="cd06261">
    <property type="entry name" value="TM_PBP2"/>
    <property type="match status" value="1"/>
</dbReference>
<proteinExistence type="inferred from homology"/>
<feature type="transmembrane region" description="Helical" evidence="7">
    <location>
        <begin position="6"/>
        <end position="24"/>
    </location>
</feature>
<keyword evidence="6 7" id="KW-0472">Membrane</keyword>
<evidence type="ECO:0000256" key="4">
    <source>
        <dbReference type="ARBA" id="ARBA00022692"/>
    </source>
</evidence>
<keyword evidence="10" id="KW-1185">Reference proteome</keyword>
<dbReference type="Pfam" id="PF00528">
    <property type="entry name" value="BPD_transp_1"/>
    <property type="match status" value="1"/>
</dbReference>
<dbReference type="RefSeq" id="WP_238721502.1">
    <property type="nucleotide sequence ID" value="NZ_JAHQCW010000014.1"/>
</dbReference>
<dbReference type="GO" id="GO:0005886">
    <property type="term" value="C:plasma membrane"/>
    <property type="evidence" value="ECO:0007669"/>
    <property type="project" value="UniProtKB-SubCell"/>
</dbReference>
<dbReference type="PROSITE" id="PS50928">
    <property type="entry name" value="ABC_TM1"/>
    <property type="match status" value="1"/>
</dbReference>
<keyword evidence="5 7" id="KW-1133">Transmembrane helix</keyword>
<keyword evidence="3" id="KW-1003">Cell membrane</keyword>
<accession>A0A949K4S0</accession>
<feature type="transmembrane region" description="Helical" evidence="7">
    <location>
        <begin position="222"/>
        <end position="244"/>
    </location>
</feature>
<evidence type="ECO:0000256" key="2">
    <source>
        <dbReference type="ARBA" id="ARBA00022448"/>
    </source>
</evidence>
<feature type="transmembrane region" description="Helical" evidence="7">
    <location>
        <begin position="67"/>
        <end position="89"/>
    </location>
</feature>
<dbReference type="Proteomes" id="UP000712157">
    <property type="component" value="Unassembled WGS sequence"/>
</dbReference>
<dbReference type="Gene3D" id="1.10.3720.10">
    <property type="entry name" value="MetI-like"/>
    <property type="match status" value="1"/>
</dbReference>
<evidence type="ECO:0000313" key="9">
    <source>
        <dbReference type="EMBL" id="MBU9736896.1"/>
    </source>
</evidence>
<sequence>MKEKKYTLISIAAVAIFLIIWQICAAMNPGGMLPTPVAVVKAFFLKFTDKNPDGATMLVHLGASLKVALSGYLIGLLIGIPLGICMAWYKKFDWFARPLFDLIRPVPGIAWIPLMIILFGIGLLSKSMVIFISSFTACVINSYSGIKQTESVHLWVGQIYGASNTTQLFKIAIPTALPMIMTGMKAALGTSWGALIAAELLASTKGLGFMIQQSRGLMRVDIIIAGMAMIGIVGALLGVLLNLLEKLVLRGGRW</sequence>
<keyword evidence="4 7" id="KW-0812">Transmembrane</keyword>